<comment type="caution">
    <text evidence="1">The sequence shown here is derived from an EMBL/GenBank/DDBJ whole genome shotgun (WGS) entry which is preliminary data.</text>
</comment>
<evidence type="ECO:0000313" key="1">
    <source>
        <dbReference type="EMBL" id="MFK4444118.1"/>
    </source>
</evidence>
<keyword evidence="2" id="KW-1185">Reference proteome</keyword>
<accession>A0ABW8MKB5</accession>
<reference evidence="1 2" key="2">
    <citation type="submission" date="2024-11" db="EMBL/GenBank/DDBJ databases">
        <title>Using genomics to understand microbial adaptation to soil warming.</title>
        <authorList>
            <person name="Deangelis K.M. PhD."/>
        </authorList>
    </citation>
    <scope>NUCLEOTIDE SEQUENCE [LARGE SCALE GENOMIC DNA]</scope>
    <source>
        <strain evidence="1 2">GAS97</strain>
    </source>
</reference>
<name>A0ABW8MKB5_9BURK</name>
<protein>
    <submittedName>
        <fullName evidence="1">Uncharacterized protein</fullName>
    </submittedName>
</protein>
<reference evidence="1 2" key="1">
    <citation type="submission" date="2024-10" db="EMBL/GenBank/DDBJ databases">
        <authorList>
            <person name="Deangelis K."/>
            <person name="Huntemann M."/>
            <person name="Clum A."/>
            <person name="Wang J."/>
            <person name="Palaniappan K."/>
            <person name="Ritter S."/>
            <person name="Chen I.-M."/>
            <person name="Stamatis D."/>
            <person name="Reddy T."/>
            <person name="O'Malley R."/>
            <person name="Daum C."/>
            <person name="Ng V."/>
            <person name="Ivanova N."/>
            <person name="Kyrpides N."/>
            <person name="Woyke T."/>
        </authorList>
    </citation>
    <scope>NUCLEOTIDE SEQUENCE [LARGE SCALE GENOMIC DNA]</scope>
    <source>
        <strain evidence="1 2">GAS97</strain>
    </source>
</reference>
<evidence type="ECO:0000313" key="2">
    <source>
        <dbReference type="Proteomes" id="UP001620514"/>
    </source>
</evidence>
<dbReference type="Pfam" id="PF10616">
    <property type="entry name" value="DUF2471"/>
    <property type="match status" value="1"/>
</dbReference>
<dbReference type="EMBL" id="JBIYDN010000012">
    <property type="protein sequence ID" value="MFK4444118.1"/>
    <property type="molecule type" value="Genomic_DNA"/>
</dbReference>
<dbReference type="InterPro" id="IPR018894">
    <property type="entry name" value="DUF2471"/>
</dbReference>
<dbReference type="RefSeq" id="WP_404609075.1">
    <property type="nucleotide sequence ID" value="NZ_JBIYDN010000012.1"/>
</dbReference>
<gene>
    <name evidence="1" type="ORF">ABH943_004140</name>
</gene>
<dbReference type="Proteomes" id="UP001620514">
    <property type="component" value="Unassembled WGS sequence"/>
</dbReference>
<organism evidence="1 2">
    <name type="scientific">Caballeronia udeis</name>
    <dbReference type="NCBI Taxonomy" id="1232866"/>
    <lineage>
        <taxon>Bacteria</taxon>
        <taxon>Pseudomonadati</taxon>
        <taxon>Pseudomonadota</taxon>
        <taxon>Betaproteobacteria</taxon>
        <taxon>Burkholderiales</taxon>
        <taxon>Burkholderiaceae</taxon>
        <taxon>Caballeronia</taxon>
    </lineage>
</organism>
<sequence>MINDSALDSDVHDINPVALERALRSASLDLQQIIASVAGRYLDNGRHRYSSGVRLPTWRTLLTIDDQVFENRGFRARHDETVRSTFVRFSDSRLCAMDLDEPVDWRRDDDNLPAVYLLVRALVQADATDIATQD</sequence>
<proteinExistence type="predicted"/>